<dbReference type="SUPFAM" id="SSF52058">
    <property type="entry name" value="L domain-like"/>
    <property type="match status" value="1"/>
</dbReference>
<evidence type="ECO:0000313" key="7">
    <source>
        <dbReference type="Proteomes" id="UP001140206"/>
    </source>
</evidence>
<gene>
    <name evidence="6" type="ORF">LUZ62_069995</name>
</gene>
<proteinExistence type="predicted"/>
<dbReference type="Gene3D" id="3.80.10.10">
    <property type="entry name" value="Ribonuclease Inhibitor"/>
    <property type="match status" value="1"/>
</dbReference>
<evidence type="ECO:0000259" key="4">
    <source>
        <dbReference type="Pfam" id="PF23559"/>
    </source>
</evidence>
<organism evidence="6 7">
    <name type="scientific">Rhynchospora pubera</name>
    <dbReference type="NCBI Taxonomy" id="906938"/>
    <lineage>
        <taxon>Eukaryota</taxon>
        <taxon>Viridiplantae</taxon>
        <taxon>Streptophyta</taxon>
        <taxon>Embryophyta</taxon>
        <taxon>Tracheophyta</taxon>
        <taxon>Spermatophyta</taxon>
        <taxon>Magnoliopsida</taxon>
        <taxon>Liliopsida</taxon>
        <taxon>Poales</taxon>
        <taxon>Cyperaceae</taxon>
        <taxon>Cyperoideae</taxon>
        <taxon>Rhynchosporeae</taxon>
        <taxon>Rhynchospora</taxon>
    </lineage>
</organism>
<dbReference type="PROSITE" id="PS51450">
    <property type="entry name" value="LRR"/>
    <property type="match status" value="1"/>
</dbReference>
<feature type="domain" description="Disease resistance protein winged helix" evidence="4">
    <location>
        <begin position="283"/>
        <end position="327"/>
    </location>
</feature>
<evidence type="ECO:0000259" key="3">
    <source>
        <dbReference type="Pfam" id="PF00931"/>
    </source>
</evidence>
<dbReference type="InterPro" id="IPR042197">
    <property type="entry name" value="Apaf_helical"/>
</dbReference>
<name>A0AAV8CUE0_9POAL</name>
<feature type="domain" description="Disease resistance protein winged helix" evidence="4">
    <location>
        <begin position="228"/>
        <end position="279"/>
    </location>
</feature>
<dbReference type="GO" id="GO:0009626">
    <property type="term" value="P:plant-type hypersensitive response"/>
    <property type="evidence" value="ECO:0007669"/>
    <property type="project" value="UniProtKB-ARBA"/>
</dbReference>
<evidence type="ECO:0000256" key="2">
    <source>
        <dbReference type="ARBA" id="ARBA00022821"/>
    </source>
</evidence>
<dbReference type="GO" id="GO:0002758">
    <property type="term" value="P:innate immune response-activating signaling pathway"/>
    <property type="evidence" value="ECO:0007669"/>
    <property type="project" value="UniProtKB-ARBA"/>
</dbReference>
<dbReference type="PANTHER" id="PTHR36766:SF70">
    <property type="entry name" value="DISEASE RESISTANCE PROTEIN RGA4"/>
    <property type="match status" value="1"/>
</dbReference>
<evidence type="ECO:0000259" key="5">
    <source>
        <dbReference type="Pfam" id="PF23598"/>
    </source>
</evidence>
<protein>
    <submittedName>
        <fullName evidence="6">Disease resistance protein (CC-NBS-LRR class) family</fullName>
    </submittedName>
</protein>
<dbReference type="InterPro" id="IPR032675">
    <property type="entry name" value="LRR_dom_sf"/>
</dbReference>
<dbReference type="Pfam" id="PF23559">
    <property type="entry name" value="WHD_DRP"/>
    <property type="match status" value="2"/>
</dbReference>
<dbReference type="InterPro" id="IPR058922">
    <property type="entry name" value="WHD_DRP"/>
</dbReference>
<dbReference type="GO" id="GO:0043531">
    <property type="term" value="F:ADP binding"/>
    <property type="evidence" value="ECO:0007669"/>
    <property type="project" value="InterPro"/>
</dbReference>
<dbReference type="Gene3D" id="1.10.8.430">
    <property type="entry name" value="Helical domain of apoptotic protease-activating factors"/>
    <property type="match status" value="1"/>
</dbReference>
<reference evidence="6" key="1">
    <citation type="submission" date="2022-08" db="EMBL/GenBank/DDBJ databases">
        <authorList>
            <person name="Marques A."/>
        </authorList>
    </citation>
    <scope>NUCLEOTIDE SEQUENCE</scope>
    <source>
        <strain evidence="6">RhyPub2mFocal</strain>
        <tissue evidence="6">Leaves</tissue>
    </source>
</reference>
<accession>A0AAV8CUE0</accession>
<dbReference type="InterPro" id="IPR001611">
    <property type="entry name" value="Leu-rich_rpt"/>
</dbReference>
<evidence type="ECO:0000256" key="1">
    <source>
        <dbReference type="ARBA" id="ARBA00022737"/>
    </source>
</evidence>
<dbReference type="Proteomes" id="UP001140206">
    <property type="component" value="Chromosome 4"/>
</dbReference>
<evidence type="ECO:0000313" key="6">
    <source>
        <dbReference type="EMBL" id="KAJ4759620.1"/>
    </source>
</evidence>
<dbReference type="Gene3D" id="3.40.50.300">
    <property type="entry name" value="P-loop containing nucleotide triphosphate hydrolases"/>
    <property type="match status" value="1"/>
</dbReference>
<comment type="caution">
    <text evidence="6">The sequence shown here is derived from an EMBL/GenBank/DDBJ whole genome shotgun (WGS) entry which is preliminary data.</text>
</comment>
<dbReference type="SUPFAM" id="SSF52540">
    <property type="entry name" value="P-loop containing nucleoside triphosphate hydrolases"/>
    <property type="match status" value="1"/>
</dbReference>
<dbReference type="InterPro" id="IPR055414">
    <property type="entry name" value="LRR_R13L4/SHOC2-like"/>
</dbReference>
<feature type="domain" description="Disease resistance R13L4/SHOC-2-like LRR" evidence="5">
    <location>
        <begin position="394"/>
        <end position="646"/>
    </location>
</feature>
<keyword evidence="7" id="KW-1185">Reference proteome</keyword>
<dbReference type="InterPro" id="IPR002182">
    <property type="entry name" value="NB-ARC"/>
</dbReference>
<dbReference type="Pfam" id="PF23598">
    <property type="entry name" value="LRR_14"/>
    <property type="match status" value="1"/>
</dbReference>
<dbReference type="Gene3D" id="1.10.10.10">
    <property type="entry name" value="Winged helix-like DNA-binding domain superfamily/Winged helix DNA-binding domain"/>
    <property type="match status" value="1"/>
</dbReference>
<dbReference type="EMBL" id="JAMFTS010000004">
    <property type="protein sequence ID" value="KAJ4759620.1"/>
    <property type="molecule type" value="Genomic_DNA"/>
</dbReference>
<dbReference type="GO" id="GO:0042742">
    <property type="term" value="P:defense response to bacterium"/>
    <property type="evidence" value="ECO:0007669"/>
    <property type="project" value="UniProtKB-ARBA"/>
</dbReference>
<dbReference type="PRINTS" id="PR00364">
    <property type="entry name" value="DISEASERSIST"/>
</dbReference>
<dbReference type="Pfam" id="PF00931">
    <property type="entry name" value="NB-ARC"/>
    <property type="match status" value="1"/>
</dbReference>
<dbReference type="PANTHER" id="PTHR36766">
    <property type="entry name" value="PLANT BROAD-SPECTRUM MILDEW RESISTANCE PROTEIN RPW8"/>
    <property type="match status" value="1"/>
</dbReference>
<dbReference type="InterPro" id="IPR036388">
    <property type="entry name" value="WH-like_DNA-bd_sf"/>
</dbReference>
<sequence>MGGIGKTTLARNIFHESLIRNTFEESIWVCVSKEYSAIEVLQSIIKNIKPNTREAQTISELMEQLALKIKGKRFFLVLDDLWQYIVWTDLLKNPLQFAASGLILLTTRDKAIASGVGAIYVHEVGTLSRRSGWELLCKKAYIEEEEDMLNLRDVGMGIVKKCDGLPLAIKVIGGLLATKNKDRREWDKVLRNNAWFNSGISEELYRALWISFEDLTLPLQNCFLFCSLFGEDFTMLREDLVRDWIAEGIIQQRENELLEDTGEEYYNELIKRCLLQPKRLYERKELLEDMGEQYYNELIRRGLLQPKRFHDKYFERLCLMHDIVRTFAQYIARGDNYYGNPASLSADDVQKLHRLLIACQEDVAVIPGNKSDPLRLRTLILYWSPPMLQDDIFHRIKNLRILILNGPGVENIPDSIGDLKHLRELDLDHTRISRLPNSLCSLIHLQILHLQNCQSLQVLPQGITQLSSLRCLGLDKTPLISVPKGICMLKFLNELKGFIVAYEQGSGDMHSGWHLDELEPLTQLRCLRLQKLENARIQSSVLAGKCYLKTLRLSCTLPGGDSSHLPAEEDYRNIEETFDKLEPPQSLEYLSIWRFFGRRFPNWLENLAYLTWLILANCVSCLHLPPLGQLQHLKYLRITGARSIGSIGPEFMGTVISGTSNMPWCFPKLELLRIEELPNWEEWSFIEQVPEKLFPSLLKIDIINCPKLKALPDQLKHISSLEELYLSGLHGIREIENLTAHFEWICIDNSSCKKISNIPGVQHVSLIGFSALRCVENLDALQILYLEDETVDHLPEWLSSFLNQHHNNDTIKLYFVCSMEILQRCLLGGLDWPIIEQFSHIRAFTNDNSAFMEYQKQPYSYHTNL</sequence>
<dbReference type="FunFam" id="1.10.10.10:FF:000322">
    <property type="entry name" value="Probable disease resistance protein At1g63360"/>
    <property type="match status" value="1"/>
</dbReference>
<dbReference type="AlphaFoldDB" id="A0AAV8CUE0"/>
<dbReference type="InterPro" id="IPR027417">
    <property type="entry name" value="P-loop_NTPase"/>
</dbReference>
<feature type="domain" description="NB-ARC" evidence="3">
    <location>
        <begin position="1"/>
        <end position="142"/>
    </location>
</feature>
<keyword evidence="1" id="KW-0677">Repeat</keyword>
<keyword evidence="2" id="KW-0611">Plant defense</keyword>